<reference evidence="2" key="1">
    <citation type="journal article" date="2019" name="Int. J. Syst. Evol. Microbiol.">
        <title>The Global Catalogue of Microorganisms (GCM) 10K type strain sequencing project: providing services to taxonomists for standard genome sequencing and annotation.</title>
        <authorList>
            <consortium name="The Broad Institute Genomics Platform"/>
            <consortium name="The Broad Institute Genome Sequencing Center for Infectious Disease"/>
            <person name="Wu L."/>
            <person name="Ma J."/>
        </authorList>
    </citation>
    <scope>NUCLEOTIDE SEQUENCE [LARGE SCALE GENOMIC DNA]</scope>
    <source>
        <strain evidence="2">CGMCC 1.10832</strain>
    </source>
</reference>
<evidence type="ECO:0000313" key="2">
    <source>
        <dbReference type="Proteomes" id="UP000636010"/>
    </source>
</evidence>
<gene>
    <name evidence="1" type="ORF">GCM10011506_29560</name>
</gene>
<comment type="caution">
    <text evidence="1">The sequence shown here is derived from an EMBL/GenBank/DDBJ whole genome shotgun (WGS) entry which is preliminary data.</text>
</comment>
<organism evidence="1 2">
    <name type="scientific">Marivirga lumbricoides</name>
    <dbReference type="NCBI Taxonomy" id="1046115"/>
    <lineage>
        <taxon>Bacteria</taxon>
        <taxon>Pseudomonadati</taxon>
        <taxon>Bacteroidota</taxon>
        <taxon>Cytophagia</taxon>
        <taxon>Cytophagales</taxon>
        <taxon>Marivirgaceae</taxon>
        <taxon>Marivirga</taxon>
    </lineage>
</organism>
<dbReference type="Proteomes" id="UP000636010">
    <property type="component" value="Unassembled WGS sequence"/>
</dbReference>
<protein>
    <recommendedName>
        <fullName evidence="3">Deoxyribose-phosphate aldolase</fullName>
    </recommendedName>
</protein>
<dbReference type="RefSeq" id="WP_188464820.1">
    <property type="nucleotide sequence ID" value="NZ_BAABHU010000009.1"/>
</dbReference>
<dbReference type="Pfam" id="PF20113">
    <property type="entry name" value="DUF6503"/>
    <property type="match status" value="1"/>
</dbReference>
<sequence>MKYSFLLIITAFCLSCQPENESASDIINKSISYHGGPAYDTAQIKFEFRDKYYFLQHNNGLYTYKRLFSDSLGNKIVDALNNKGFQRQINEADTLLLAKDSAAFANSVNSVLYFALLPYGLDAPSVISERLADAEIKGNNYYTIKVTFQQEGGGTDYEDEFVYWFDQEDYSMDYLAYSYHTEGGGIRFREAVNPRKVNGIIFQDYNNYKAEKDTRLETLAEKFSKGELELLSEIDLEFTETQK</sequence>
<evidence type="ECO:0008006" key="3">
    <source>
        <dbReference type="Google" id="ProtNLM"/>
    </source>
</evidence>
<accession>A0ABQ1MKB7</accession>
<keyword evidence="2" id="KW-1185">Reference proteome</keyword>
<name>A0ABQ1MKB7_9BACT</name>
<dbReference type="EMBL" id="BMEC01000009">
    <property type="protein sequence ID" value="GGC42073.1"/>
    <property type="molecule type" value="Genomic_DNA"/>
</dbReference>
<evidence type="ECO:0000313" key="1">
    <source>
        <dbReference type="EMBL" id="GGC42073.1"/>
    </source>
</evidence>
<dbReference type="InterPro" id="IPR045444">
    <property type="entry name" value="DUF6503"/>
</dbReference>
<proteinExistence type="predicted"/>